<comment type="function">
    <text evidence="9 10">Fluoride-specific ion channel. Important for reducing fluoride concentration in the cell, thus reducing its toxicity.</text>
</comment>
<evidence type="ECO:0000256" key="8">
    <source>
        <dbReference type="ARBA" id="ARBA00035585"/>
    </source>
</evidence>
<evidence type="ECO:0000313" key="12">
    <source>
        <dbReference type="Proteomes" id="UP000693892"/>
    </source>
</evidence>
<dbReference type="Proteomes" id="UP000693892">
    <property type="component" value="Unassembled WGS sequence"/>
</dbReference>
<dbReference type="PANTHER" id="PTHR28259:SF1">
    <property type="entry name" value="FLUORIDE EXPORT PROTEIN 1-RELATED"/>
    <property type="match status" value="1"/>
</dbReference>
<accession>A0A916JWP7</accession>
<feature type="binding site" evidence="10">
    <location>
        <position position="89"/>
    </location>
    <ligand>
        <name>Na(+)</name>
        <dbReference type="ChEBI" id="CHEBI:29101"/>
        <note>structural</note>
    </ligand>
</feature>
<keyword evidence="10" id="KW-0915">Sodium</keyword>
<evidence type="ECO:0000256" key="6">
    <source>
        <dbReference type="ARBA" id="ARBA00023303"/>
    </source>
</evidence>
<protein>
    <recommendedName>
        <fullName evidence="10">Fluoride-specific ion channel FluC</fullName>
    </recommendedName>
</protein>
<comment type="subcellular location">
    <subcellularLocation>
        <location evidence="1 10">Cell membrane</location>
        <topology evidence="1 10">Multi-pass membrane protein</topology>
    </subcellularLocation>
</comment>
<dbReference type="GO" id="GO:0046872">
    <property type="term" value="F:metal ion binding"/>
    <property type="evidence" value="ECO:0007669"/>
    <property type="project" value="UniProtKB-KW"/>
</dbReference>
<sequence>MNELLLHLLAAFAAGIGAVCRFLLDGVISAAVAKRAAEGGGLPWGTLAVNLSGSLAIGVVAGLLVTGPISGGLPTVDSWPLAGALGLLGGYTTFSTASYQTVRLVRERRWVAAVANGLVQLVVTVALVGLGWWLAEMIAG</sequence>
<comment type="similarity">
    <text evidence="7 10">Belongs to the fluoride channel Fluc/FEX (TC 1.A.43) family.</text>
</comment>
<dbReference type="PANTHER" id="PTHR28259">
    <property type="entry name" value="FLUORIDE EXPORT PROTEIN 1-RELATED"/>
    <property type="match status" value="1"/>
</dbReference>
<comment type="activity regulation">
    <text evidence="10">Na(+) is not transported, but it plays an essential structural role and its presence is essential for fluoride channel function.</text>
</comment>
<keyword evidence="5 10" id="KW-0472">Membrane</keyword>
<dbReference type="AlphaFoldDB" id="A0A916JWP7"/>
<feature type="transmembrane region" description="Helical" evidence="10">
    <location>
        <begin position="111"/>
        <end position="135"/>
    </location>
</feature>
<evidence type="ECO:0000256" key="2">
    <source>
        <dbReference type="ARBA" id="ARBA00022475"/>
    </source>
</evidence>
<evidence type="ECO:0000256" key="3">
    <source>
        <dbReference type="ARBA" id="ARBA00022692"/>
    </source>
</evidence>
<comment type="caution">
    <text evidence="11">The sequence shown here is derived from an EMBL/GenBank/DDBJ whole genome shotgun (WGS) entry which is preliminary data.</text>
</comment>
<dbReference type="GO" id="GO:0005886">
    <property type="term" value="C:plasma membrane"/>
    <property type="evidence" value="ECO:0007669"/>
    <property type="project" value="UniProtKB-SubCell"/>
</dbReference>
<evidence type="ECO:0000256" key="1">
    <source>
        <dbReference type="ARBA" id="ARBA00004651"/>
    </source>
</evidence>
<dbReference type="InterPro" id="IPR003691">
    <property type="entry name" value="FluC"/>
</dbReference>
<dbReference type="RefSeq" id="WP_218115027.1">
    <property type="nucleotide sequence ID" value="NZ_CAJVAP010000014.1"/>
</dbReference>
<reference evidence="11" key="1">
    <citation type="submission" date="2021-06" db="EMBL/GenBank/DDBJ databases">
        <authorList>
            <person name="Criscuolo A."/>
        </authorList>
    </citation>
    <scope>NUCLEOTIDE SEQUENCE</scope>
    <source>
        <strain evidence="11">CIP111803</strain>
    </source>
</reference>
<keyword evidence="10" id="KW-0406">Ion transport</keyword>
<feature type="transmembrane region" description="Helical" evidence="10">
    <location>
        <begin position="6"/>
        <end position="24"/>
    </location>
</feature>
<proteinExistence type="inferred from homology"/>
<evidence type="ECO:0000256" key="9">
    <source>
        <dbReference type="ARBA" id="ARBA00049940"/>
    </source>
</evidence>
<keyword evidence="4 10" id="KW-1133">Transmembrane helix</keyword>
<comment type="catalytic activity">
    <reaction evidence="8">
        <text>fluoride(in) = fluoride(out)</text>
        <dbReference type="Rhea" id="RHEA:76159"/>
        <dbReference type="ChEBI" id="CHEBI:17051"/>
    </reaction>
    <physiologicalReaction direction="left-to-right" evidence="8">
        <dbReference type="Rhea" id="RHEA:76160"/>
    </physiologicalReaction>
</comment>
<organism evidence="11 12">
    <name type="scientific">Leucobacter soli</name>
    <dbReference type="NCBI Taxonomy" id="2812850"/>
    <lineage>
        <taxon>Bacteria</taxon>
        <taxon>Bacillati</taxon>
        <taxon>Actinomycetota</taxon>
        <taxon>Actinomycetes</taxon>
        <taxon>Micrococcales</taxon>
        <taxon>Microbacteriaceae</taxon>
        <taxon>Leucobacter</taxon>
    </lineage>
</organism>
<keyword evidence="10" id="KW-0479">Metal-binding</keyword>
<keyword evidence="6 10" id="KW-0407">Ion channel</keyword>
<evidence type="ECO:0000256" key="7">
    <source>
        <dbReference type="ARBA" id="ARBA00035120"/>
    </source>
</evidence>
<evidence type="ECO:0000256" key="10">
    <source>
        <dbReference type="HAMAP-Rule" id="MF_00454"/>
    </source>
</evidence>
<dbReference type="HAMAP" id="MF_00454">
    <property type="entry name" value="FluC"/>
    <property type="match status" value="1"/>
</dbReference>
<name>A0A916JWP7_9MICO</name>
<evidence type="ECO:0000256" key="5">
    <source>
        <dbReference type="ARBA" id="ARBA00023136"/>
    </source>
</evidence>
<feature type="binding site" evidence="10">
    <location>
        <position position="92"/>
    </location>
    <ligand>
        <name>Na(+)</name>
        <dbReference type="ChEBI" id="CHEBI:29101"/>
        <note>structural</note>
    </ligand>
</feature>
<keyword evidence="10" id="KW-0813">Transport</keyword>
<dbReference type="GO" id="GO:0140114">
    <property type="term" value="P:cellular detoxification of fluoride"/>
    <property type="evidence" value="ECO:0007669"/>
    <property type="project" value="UniProtKB-UniRule"/>
</dbReference>
<evidence type="ECO:0000256" key="4">
    <source>
        <dbReference type="ARBA" id="ARBA00022989"/>
    </source>
</evidence>
<keyword evidence="2 10" id="KW-1003">Cell membrane</keyword>
<keyword evidence="3 10" id="KW-0812">Transmembrane</keyword>
<feature type="transmembrane region" description="Helical" evidence="10">
    <location>
        <begin position="79"/>
        <end position="99"/>
    </location>
</feature>
<dbReference type="Pfam" id="PF02537">
    <property type="entry name" value="CRCB"/>
    <property type="match status" value="1"/>
</dbReference>
<dbReference type="GO" id="GO:0062054">
    <property type="term" value="F:fluoride channel activity"/>
    <property type="evidence" value="ECO:0007669"/>
    <property type="project" value="UniProtKB-UniRule"/>
</dbReference>
<dbReference type="EMBL" id="CAJVAP010000014">
    <property type="protein sequence ID" value="CAG7611317.1"/>
    <property type="molecule type" value="Genomic_DNA"/>
</dbReference>
<keyword evidence="12" id="KW-1185">Reference proteome</keyword>
<gene>
    <name evidence="11" type="primary">crcB_2</name>
    <name evidence="10" type="synonym">crcB</name>
    <name evidence="10" type="synonym">fluC</name>
    <name evidence="11" type="ORF">LEUCIP111803_01418</name>
</gene>
<feature type="transmembrane region" description="Helical" evidence="10">
    <location>
        <begin position="44"/>
        <end position="67"/>
    </location>
</feature>
<evidence type="ECO:0000313" key="11">
    <source>
        <dbReference type="EMBL" id="CAG7611317.1"/>
    </source>
</evidence>